<feature type="non-terminal residue" evidence="16">
    <location>
        <position position="862"/>
    </location>
</feature>
<evidence type="ECO:0000256" key="13">
    <source>
        <dbReference type="ARBA" id="ARBA00023136"/>
    </source>
</evidence>
<evidence type="ECO:0000256" key="11">
    <source>
        <dbReference type="ARBA" id="ARBA00023004"/>
    </source>
</evidence>
<keyword evidence="11 14" id="KW-0408">Iron</keyword>
<keyword evidence="10" id="KW-0560">Oxidoreductase</keyword>
<keyword evidence="7 14" id="KW-0479">Metal-binding</keyword>
<evidence type="ECO:0000256" key="6">
    <source>
        <dbReference type="ARBA" id="ARBA00022617"/>
    </source>
</evidence>
<dbReference type="FunFam" id="1.10.630.10:FF:000035">
    <property type="entry name" value="CYtochrome P450 family"/>
    <property type="match status" value="1"/>
</dbReference>
<accession>A0A836KFA8</accession>
<dbReference type="PANTHER" id="PTHR24291">
    <property type="entry name" value="CYTOCHROME P450 FAMILY 4"/>
    <property type="match status" value="1"/>
</dbReference>
<dbReference type="GO" id="GO:0016705">
    <property type="term" value="F:oxidoreductase activity, acting on paired donors, with incorporation or reduction of molecular oxygen"/>
    <property type="evidence" value="ECO:0007669"/>
    <property type="project" value="InterPro"/>
</dbReference>
<keyword evidence="15" id="KW-0812">Transmembrane</keyword>
<dbReference type="SUPFAM" id="SSF48264">
    <property type="entry name" value="Cytochrome P450"/>
    <property type="match status" value="2"/>
</dbReference>
<keyword evidence="9" id="KW-0492">Microsome</keyword>
<evidence type="ECO:0000256" key="7">
    <source>
        <dbReference type="ARBA" id="ARBA00022723"/>
    </source>
</evidence>
<evidence type="ECO:0000256" key="15">
    <source>
        <dbReference type="SAM" id="Phobius"/>
    </source>
</evidence>
<dbReference type="InterPro" id="IPR001128">
    <property type="entry name" value="Cyt_P450"/>
</dbReference>
<evidence type="ECO:0000256" key="2">
    <source>
        <dbReference type="ARBA" id="ARBA00003690"/>
    </source>
</evidence>
<evidence type="ECO:0000313" key="16">
    <source>
        <dbReference type="EMBL" id="KAG5348086.1"/>
    </source>
</evidence>
<dbReference type="PRINTS" id="PR00385">
    <property type="entry name" value="P450"/>
</dbReference>
<protein>
    <submittedName>
        <fullName evidence="16">CP4C1 protein</fullName>
    </submittedName>
</protein>
<evidence type="ECO:0000256" key="14">
    <source>
        <dbReference type="PIRSR" id="PIRSR602401-1"/>
    </source>
</evidence>
<dbReference type="GO" id="GO:0005789">
    <property type="term" value="C:endoplasmic reticulum membrane"/>
    <property type="evidence" value="ECO:0007669"/>
    <property type="project" value="UniProtKB-SubCell"/>
</dbReference>
<dbReference type="InterPro" id="IPR036396">
    <property type="entry name" value="Cyt_P450_sf"/>
</dbReference>
<keyword evidence="17" id="KW-1185">Reference proteome</keyword>
<dbReference type="Proteomes" id="UP000669903">
    <property type="component" value="Unassembled WGS sequence"/>
</dbReference>
<dbReference type="GO" id="GO:0004497">
    <property type="term" value="F:monooxygenase activity"/>
    <property type="evidence" value="ECO:0007669"/>
    <property type="project" value="UniProtKB-KW"/>
</dbReference>
<evidence type="ECO:0000313" key="17">
    <source>
        <dbReference type="Proteomes" id="UP000669903"/>
    </source>
</evidence>
<dbReference type="Gene3D" id="1.10.630.10">
    <property type="entry name" value="Cytochrome P450"/>
    <property type="match status" value="3"/>
</dbReference>
<dbReference type="Pfam" id="PF00067">
    <property type="entry name" value="p450"/>
    <property type="match status" value="2"/>
</dbReference>
<proteinExistence type="inferred from homology"/>
<comment type="subcellular location">
    <subcellularLocation>
        <location evidence="4">Endoplasmic reticulum membrane</location>
        <topology evidence="4">Peripheral membrane protein</topology>
    </subcellularLocation>
    <subcellularLocation>
        <location evidence="3">Microsome membrane</location>
        <topology evidence="3">Peripheral membrane protein</topology>
    </subcellularLocation>
</comment>
<dbReference type="EMBL" id="JAANIC010000293">
    <property type="protein sequence ID" value="KAG5348086.1"/>
    <property type="molecule type" value="Genomic_DNA"/>
</dbReference>
<feature type="non-terminal residue" evidence="16">
    <location>
        <position position="1"/>
    </location>
</feature>
<gene>
    <name evidence="16" type="primary">Cyp4c1_1</name>
    <name evidence="16" type="ORF">G6Z76_0008084</name>
</gene>
<keyword evidence="12" id="KW-0503">Monooxygenase</keyword>
<dbReference type="InterPro" id="IPR002401">
    <property type="entry name" value="Cyt_P450_E_grp-I"/>
</dbReference>
<dbReference type="PRINTS" id="PR00463">
    <property type="entry name" value="EP450I"/>
</dbReference>
<organism evidence="16 17">
    <name type="scientific">Acromyrmex charruanus</name>
    <dbReference type="NCBI Taxonomy" id="2715315"/>
    <lineage>
        <taxon>Eukaryota</taxon>
        <taxon>Metazoa</taxon>
        <taxon>Ecdysozoa</taxon>
        <taxon>Arthropoda</taxon>
        <taxon>Hexapoda</taxon>
        <taxon>Insecta</taxon>
        <taxon>Pterygota</taxon>
        <taxon>Neoptera</taxon>
        <taxon>Endopterygota</taxon>
        <taxon>Hymenoptera</taxon>
        <taxon>Apocrita</taxon>
        <taxon>Aculeata</taxon>
        <taxon>Formicoidea</taxon>
        <taxon>Formicidae</taxon>
        <taxon>Myrmicinae</taxon>
        <taxon>Acromyrmex</taxon>
    </lineage>
</organism>
<comment type="function">
    <text evidence="2">May be involved in the metabolism of insect hormones and in the breakdown of synthetic insecticides.</text>
</comment>
<comment type="caution">
    <text evidence="16">The sequence shown here is derived from an EMBL/GenBank/DDBJ whole genome shotgun (WGS) entry which is preliminary data.</text>
</comment>
<keyword evidence="13 15" id="KW-0472">Membrane</keyword>
<dbReference type="PROSITE" id="PS00086">
    <property type="entry name" value="CYTOCHROME_P450"/>
    <property type="match status" value="2"/>
</dbReference>
<reference evidence="16" key="1">
    <citation type="submission" date="2020-03" db="EMBL/GenBank/DDBJ databases">
        <title>Relaxed selection underlies rapid genomic changes in the transitions from sociality to social parasitism in ants.</title>
        <authorList>
            <person name="Bi X."/>
        </authorList>
    </citation>
    <scope>NUCLEOTIDE SEQUENCE</scope>
    <source>
        <strain evidence="16">BGI-DK2014a</strain>
        <tissue evidence="16">Whole body</tissue>
    </source>
</reference>
<evidence type="ECO:0000256" key="8">
    <source>
        <dbReference type="ARBA" id="ARBA00022824"/>
    </source>
</evidence>
<evidence type="ECO:0000256" key="5">
    <source>
        <dbReference type="ARBA" id="ARBA00010617"/>
    </source>
</evidence>
<evidence type="ECO:0000256" key="3">
    <source>
        <dbReference type="ARBA" id="ARBA00004174"/>
    </source>
</evidence>
<keyword evidence="6 14" id="KW-0349">Heme</keyword>
<name>A0A836KFA8_9HYME</name>
<feature type="binding site" description="axial binding residue" evidence="14">
    <location>
        <position position="437"/>
    </location>
    <ligand>
        <name>heme</name>
        <dbReference type="ChEBI" id="CHEBI:30413"/>
    </ligand>
    <ligandPart>
        <name>Fe</name>
        <dbReference type="ChEBI" id="CHEBI:18248"/>
    </ligandPart>
</feature>
<keyword evidence="8" id="KW-0256">Endoplasmic reticulum</keyword>
<sequence>MLFIIIVLSLICVAISCFVQNYRLFTFQTKPLPGPIRLPFIGSIFLFLYHYSEDYLSVWTKFTETYSSPFRIWIGSKLFIVVHELDQIKTILQNRHCLDKSYVYNCIKPVFDTGLVTAPASTWIESRKVIAPVFGMIPMKEYFNIFVRESLILIEDLEKNAKSENEIECLDYLCRCTLKISCDTMMGVKVERNLIDEWWKESASQRQIWQHRFQNVFLIPDVIFNLTSWRRKQQECFNSFHSIIKKIIQQRTNESNTMFTNDDTSHTRFYDILMHSFRNGKFTQKEIMDNIFTMLGASSDTTATTVHFVIIMMANFSEIQEKAYKELLEIYGTETPKFAPVKYEDLQHMHYLECIIKETLRLFPTIPMIGRKLTEDLKMGEFVLPKGADVLISFIRMHRNEKYWPNPLMFNPDRFLQEKTNSIPHYYMPFSDGPRNCIGLKYAMISMKVILATLIRTFAQHRSYQRRGCVAHNQQDGNLPIRRKPGLGSIILQNRHCLNKSLVYKCLEPIFGMGLVTAPASIWTENRKMIAPAFGMIPMKEYFDIFVRESLIFTEDLEKIAQSGNEIECLDYLYKCTLKISCGKRIRFILLLNYICHYICALLILRCILIFLWLNLYCFYLKIHFKIYNFKIIVRFCDILMHSLSNGKFTQKDMMDNIVTMLGASSDTTATTMNFVIIMLANFKEIQEKAYKELLEIYGTETPKFAPVKYEDLQHMHYLECIIKETLRLFPTIPMIGRELTEDLKMGEYVLPKGADVFIMFIQMHRNEKYWPNPMMFNPDRFLPEKRNCMPYYYMPFSDGPRNCMGSKYAMMSMKVILATLIRTFVFKLNQSIEIDKIKLNSDIVLSIAEPIKIRIEKRVSK</sequence>
<dbReference type="GO" id="GO:0020037">
    <property type="term" value="F:heme binding"/>
    <property type="evidence" value="ECO:0007669"/>
    <property type="project" value="InterPro"/>
</dbReference>
<dbReference type="AlphaFoldDB" id="A0A836KFA8"/>
<keyword evidence="15" id="KW-1133">Transmembrane helix</keyword>
<evidence type="ECO:0000256" key="10">
    <source>
        <dbReference type="ARBA" id="ARBA00023002"/>
    </source>
</evidence>
<dbReference type="PANTHER" id="PTHR24291:SF189">
    <property type="entry name" value="CYTOCHROME P450 4C3-RELATED"/>
    <property type="match status" value="1"/>
</dbReference>
<dbReference type="InterPro" id="IPR050196">
    <property type="entry name" value="Cytochrome_P450_Monoox"/>
</dbReference>
<evidence type="ECO:0000256" key="9">
    <source>
        <dbReference type="ARBA" id="ARBA00022848"/>
    </source>
</evidence>
<comment type="similarity">
    <text evidence="5">Belongs to the cytochrome P450 family.</text>
</comment>
<dbReference type="GO" id="GO:0005506">
    <property type="term" value="F:iron ion binding"/>
    <property type="evidence" value="ECO:0007669"/>
    <property type="project" value="InterPro"/>
</dbReference>
<dbReference type="InterPro" id="IPR017972">
    <property type="entry name" value="Cyt_P450_CS"/>
</dbReference>
<feature type="transmembrane region" description="Helical" evidence="15">
    <location>
        <begin position="588"/>
        <end position="614"/>
    </location>
</feature>
<evidence type="ECO:0000256" key="1">
    <source>
        <dbReference type="ARBA" id="ARBA00001971"/>
    </source>
</evidence>
<evidence type="ECO:0000256" key="12">
    <source>
        <dbReference type="ARBA" id="ARBA00023033"/>
    </source>
</evidence>
<evidence type="ECO:0000256" key="4">
    <source>
        <dbReference type="ARBA" id="ARBA00004406"/>
    </source>
</evidence>
<comment type="cofactor">
    <cofactor evidence="1 14">
        <name>heme</name>
        <dbReference type="ChEBI" id="CHEBI:30413"/>
    </cofactor>
</comment>